<keyword evidence="3" id="KW-1185">Reference proteome</keyword>
<evidence type="ECO:0000313" key="2">
    <source>
        <dbReference type="EMBL" id="OQR74940.1"/>
    </source>
</evidence>
<evidence type="ECO:0000313" key="3">
    <source>
        <dbReference type="Proteomes" id="UP000192247"/>
    </source>
</evidence>
<gene>
    <name evidence="2" type="ORF">BIW11_03333</name>
</gene>
<dbReference type="AlphaFoldDB" id="A0A1V9XN54"/>
<name>A0A1V9XN54_9ACAR</name>
<evidence type="ECO:0000256" key="1">
    <source>
        <dbReference type="SAM" id="SignalP"/>
    </source>
</evidence>
<sequence length="54" mass="5941">MRTAGCALLLICALKLSSSESKTARIMSILLGPGTTICQRQRYEDIAMSIDRRP</sequence>
<reference evidence="2 3" key="1">
    <citation type="journal article" date="2017" name="Gigascience">
        <title>Draft genome of the honey bee ectoparasitic mite, Tropilaelaps mercedesae, is shaped by the parasitic life history.</title>
        <authorList>
            <person name="Dong X."/>
            <person name="Armstrong S.D."/>
            <person name="Xia D."/>
            <person name="Makepeace B.L."/>
            <person name="Darby A.C."/>
            <person name="Kadowaki T."/>
        </authorList>
    </citation>
    <scope>NUCLEOTIDE SEQUENCE [LARGE SCALE GENOMIC DNA]</scope>
    <source>
        <strain evidence="2">Wuxi-XJTLU</strain>
    </source>
</reference>
<keyword evidence="1" id="KW-0732">Signal</keyword>
<accession>A0A1V9XN54</accession>
<protein>
    <submittedName>
        <fullName evidence="2">Uncharacterized protein</fullName>
    </submittedName>
</protein>
<proteinExistence type="predicted"/>
<organism evidence="2 3">
    <name type="scientific">Tropilaelaps mercedesae</name>
    <dbReference type="NCBI Taxonomy" id="418985"/>
    <lineage>
        <taxon>Eukaryota</taxon>
        <taxon>Metazoa</taxon>
        <taxon>Ecdysozoa</taxon>
        <taxon>Arthropoda</taxon>
        <taxon>Chelicerata</taxon>
        <taxon>Arachnida</taxon>
        <taxon>Acari</taxon>
        <taxon>Parasitiformes</taxon>
        <taxon>Mesostigmata</taxon>
        <taxon>Gamasina</taxon>
        <taxon>Dermanyssoidea</taxon>
        <taxon>Laelapidae</taxon>
        <taxon>Tropilaelaps</taxon>
    </lineage>
</organism>
<comment type="caution">
    <text evidence="2">The sequence shown here is derived from an EMBL/GenBank/DDBJ whole genome shotgun (WGS) entry which is preliminary data.</text>
</comment>
<dbReference type="InParanoid" id="A0A1V9XN54"/>
<feature type="signal peptide" evidence="1">
    <location>
        <begin position="1"/>
        <end position="19"/>
    </location>
</feature>
<feature type="chain" id="PRO_5012258177" evidence="1">
    <location>
        <begin position="20"/>
        <end position="54"/>
    </location>
</feature>
<dbReference type="Proteomes" id="UP000192247">
    <property type="component" value="Unassembled WGS sequence"/>
</dbReference>
<dbReference type="EMBL" id="MNPL01007130">
    <property type="protein sequence ID" value="OQR74940.1"/>
    <property type="molecule type" value="Genomic_DNA"/>
</dbReference>